<dbReference type="PANTHER" id="PTHR21447">
    <property type="entry name" value="RING-TYPE DOMAIN-CONTAINING PROTEIN-RELATED"/>
    <property type="match status" value="1"/>
</dbReference>
<dbReference type="InterPro" id="IPR056711">
    <property type="entry name" value="DUF7809"/>
</dbReference>
<accession>A0A2G5V986</accession>
<name>A0A2G5V986_9PELO</name>
<keyword evidence="4" id="KW-1185">Reference proteome</keyword>
<reference evidence="4" key="1">
    <citation type="submission" date="2017-10" db="EMBL/GenBank/DDBJ databases">
        <title>Rapid genome shrinkage in a self-fertile nematode reveals novel sperm competition proteins.</title>
        <authorList>
            <person name="Yin D."/>
            <person name="Schwarz E.M."/>
            <person name="Thomas C.G."/>
            <person name="Felde R.L."/>
            <person name="Korf I.F."/>
            <person name="Cutter A.D."/>
            <person name="Schartner C.M."/>
            <person name="Ralston E.J."/>
            <person name="Meyer B.J."/>
            <person name="Haag E.S."/>
        </authorList>
    </citation>
    <scope>NUCLEOTIDE SEQUENCE [LARGE SCALE GENOMIC DNA]</scope>
    <source>
        <strain evidence="4">JU1422</strain>
    </source>
</reference>
<evidence type="ECO:0000313" key="3">
    <source>
        <dbReference type="EMBL" id="PIC48353.1"/>
    </source>
</evidence>
<proteinExistence type="predicted"/>
<gene>
    <name evidence="3" type="primary">Cnig_chr_II.g7358</name>
    <name evidence="3" type="ORF">B9Z55_007358</name>
</gene>
<evidence type="ECO:0000313" key="4">
    <source>
        <dbReference type="Proteomes" id="UP000230233"/>
    </source>
</evidence>
<comment type="caution">
    <text evidence="3">The sequence shown here is derived from an EMBL/GenBank/DDBJ whole genome shotgun (WGS) entry which is preliminary data.</text>
</comment>
<protein>
    <recommendedName>
        <fullName evidence="2">DUF7809 domain-containing protein</fullName>
    </recommendedName>
</protein>
<evidence type="ECO:0000259" key="2">
    <source>
        <dbReference type="Pfam" id="PF25100"/>
    </source>
</evidence>
<organism evidence="3 4">
    <name type="scientific">Caenorhabditis nigoni</name>
    <dbReference type="NCBI Taxonomy" id="1611254"/>
    <lineage>
        <taxon>Eukaryota</taxon>
        <taxon>Metazoa</taxon>
        <taxon>Ecdysozoa</taxon>
        <taxon>Nematoda</taxon>
        <taxon>Chromadorea</taxon>
        <taxon>Rhabditida</taxon>
        <taxon>Rhabditina</taxon>
        <taxon>Rhabditomorpha</taxon>
        <taxon>Rhabditoidea</taxon>
        <taxon>Rhabditidae</taxon>
        <taxon>Peloderinae</taxon>
        <taxon>Caenorhabditis</taxon>
    </lineage>
</organism>
<dbReference type="OrthoDB" id="5874481at2759"/>
<dbReference type="GO" id="GO:0045087">
    <property type="term" value="P:innate immune response"/>
    <property type="evidence" value="ECO:0007669"/>
    <property type="project" value="TreeGrafter"/>
</dbReference>
<dbReference type="Proteomes" id="UP000230233">
    <property type="component" value="Chromosome II"/>
</dbReference>
<dbReference type="GO" id="GO:0045121">
    <property type="term" value="C:membrane raft"/>
    <property type="evidence" value="ECO:0007669"/>
    <property type="project" value="TreeGrafter"/>
</dbReference>
<sequence length="613" mass="70251">MSDAPRVPVPPGVLAEMGKGYFPFSLGSKFEKVGTGDVDSIDIVHGQERSAMQQVMEFAGPLSKMYATPEDLWNELKVFTDFPGNNRFFELNDGVHYNHSLVLHPKIGSKKMYIYKNDIFLYLQSKILEMEPKLNNRLALMILAKFFRFHETKHQDTCEFVEFKKRAFEKLDKELRETIEDMKTNVQGVASENLNAEKMILLFKKLVPVQEVVPLHENGDRAEKGYCSALSGIINNLFEDTVSQETCALMYSHLSKILPTLEKIMNTRKDWFNSTERRVCTLGYMMENLGRSGMVLPARKSKPVFRVFQDGGYSFVMAKEIEAYMQTIMPSQIPEDEVVGTLGFKSAMEHLEEYGVDPEDVAFITIPIKRAKHSAVPVTAPNGKFCKLAIDCFFELFHDLIFGVKAFQGVPPNTHNDSLELLQDVFFTDEDNFYFIESDHMAIVYELMIERMSQEEQGRDIREYSNGFTQDDLLKEITYLQLDTYVPNIKDYVSTVYRSLPNIKGTPEMYDAIQNCMMLALLKRNPLMAGFVHKQRGCGRIAEFRCARCKNEMKKRLKEKKEAEAFMKNVYKSDNEESEGDEDVENENPNPNPPAKVKFEGKGGFIVMTRGTK</sequence>
<dbReference type="AlphaFoldDB" id="A0A2G5V986"/>
<dbReference type="PANTHER" id="PTHR21447:SF11">
    <property type="entry name" value="RING-TYPE DOMAIN-CONTAINING PROTEIN"/>
    <property type="match status" value="1"/>
</dbReference>
<dbReference type="STRING" id="1611254.A0A2G5V986"/>
<feature type="domain" description="DUF7809" evidence="2">
    <location>
        <begin position="113"/>
        <end position="274"/>
    </location>
</feature>
<dbReference type="EMBL" id="PDUG01000002">
    <property type="protein sequence ID" value="PIC48353.1"/>
    <property type="molecule type" value="Genomic_DNA"/>
</dbReference>
<dbReference type="Pfam" id="PF25100">
    <property type="entry name" value="DUF7809"/>
    <property type="match status" value="1"/>
</dbReference>
<feature type="compositionally biased region" description="Acidic residues" evidence="1">
    <location>
        <begin position="576"/>
        <end position="586"/>
    </location>
</feature>
<feature type="region of interest" description="Disordered" evidence="1">
    <location>
        <begin position="569"/>
        <end position="604"/>
    </location>
</feature>
<evidence type="ECO:0000256" key="1">
    <source>
        <dbReference type="SAM" id="MobiDB-lite"/>
    </source>
</evidence>